<name>A0AAD1RXE2_PELCU</name>
<keyword evidence="2" id="KW-1185">Reference proteome</keyword>
<dbReference type="AlphaFoldDB" id="A0AAD1RXE2"/>
<evidence type="ECO:0000313" key="2">
    <source>
        <dbReference type="Proteomes" id="UP001295444"/>
    </source>
</evidence>
<dbReference type="GO" id="GO:0005667">
    <property type="term" value="C:transcription regulator complex"/>
    <property type="evidence" value="ECO:0007669"/>
    <property type="project" value="TreeGrafter"/>
</dbReference>
<dbReference type="GO" id="GO:0007010">
    <property type="term" value="P:cytoskeleton organization"/>
    <property type="evidence" value="ECO:0007669"/>
    <property type="project" value="TreeGrafter"/>
</dbReference>
<reference evidence="1" key="1">
    <citation type="submission" date="2022-03" db="EMBL/GenBank/DDBJ databases">
        <authorList>
            <person name="Alioto T."/>
            <person name="Alioto T."/>
            <person name="Gomez Garrido J."/>
        </authorList>
    </citation>
    <scope>NUCLEOTIDE SEQUENCE</scope>
</reference>
<proteinExistence type="predicted"/>
<dbReference type="GO" id="GO:0003714">
    <property type="term" value="F:transcription corepressor activity"/>
    <property type="evidence" value="ECO:0007669"/>
    <property type="project" value="TreeGrafter"/>
</dbReference>
<dbReference type="GO" id="GO:0005634">
    <property type="term" value="C:nucleus"/>
    <property type="evidence" value="ECO:0007669"/>
    <property type="project" value="TreeGrafter"/>
</dbReference>
<dbReference type="GO" id="GO:0001666">
    <property type="term" value="P:response to hypoxia"/>
    <property type="evidence" value="ECO:0007669"/>
    <property type="project" value="TreeGrafter"/>
</dbReference>
<gene>
    <name evidence="1" type="ORF">PECUL_23A044657</name>
</gene>
<organism evidence="1 2">
    <name type="scientific">Pelobates cultripes</name>
    <name type="common">Western spadefoot toad</name>
    <dbReference type="NCBI Taxonomy" id="61616"/>
    <lineage>
        <taxon>Eukaryota</taxon>
        <taxon>Metazoa</taxon>
        <taxon>Chordata</taxon>
        <taxon>Craniata</taxon>
        <taxon>Vertebrata</taxon>
        <taxon>Euteleostomi</taxon>
        <taxon>Amphibia</taxon>
        <taxon>Batrachia</taxon>
        <taxon>Anura</taxon>
        <taxon>Pelobatoidea</taxon>
        <taxon>Pelobatidae</taxon>
        <taxon>Pelobates</taxon>
    </lineage>
</organism>
<accession>A0AAD1RXE2</accession>
<dbReference type="GO" id="GO:0000932">
    <property type="term" value="C:P-body"/>
    <property type="evidence" value="ECO:0007669"/>
    <property type="project" value="TreeGrafter"/>
</dbReference>
<dbReference type="PANTHER" id="PTHR24219">
    <property type="entry name" value="LIM DOMAIN-CONTAINING PROTEIN JUB"/>
    <property type="match status" value="1"/>
</dbReference>
<dbReference type="InterPro" id="IPR047172">
    <property type="entry name" value="Ajuba-like"/>
</dbReference>
<protein>
    <submittedName>
        <fullName evidence="1">LIM domain-containing 1</fullName>
    </submittedName>
</protein>
<sequence>MDRYDRLRLEASQFIEDLNLYEASKDGLFRVDKGVTNNPEFEEARRVFAAKMAKIQLQSQHKDQEGLSQDCDALESNRMQESSFSLCSKADEILPDENYVKNSVILTTKRDCEAHSLPQICLKEEKIMERNGSTLHSVYDESFEDLVTSWQQYSETEHNSTKSNFAFPHYAHKNALQPGIETITPKNVVYDNITGKGQCIILNYPPTLKNYFLINPKQYDEHGNLKSPDVLENKQYKCSDPLLSTQCSTSFFYANQMPSSIRNDEPSSNLNHQALSFISSKDGALESGSNSYNLTDNKSFSKRNPNKCKNGCDFSVGNNLPLNHIILNSVSNTRLNSHNQVPDKSCYDKQHLSDNQISCSLDCSHCIPQALVTGTHAHSCSTESTNTSLQPGNTEVSQCNPTSAKLKLPQTVTQSLKQGSSAEIKLEALTRHLEQEMDAKADFFGRKLRGKAFYFVNGKVFCEEDFLILHPGFFKARRSKQLSSWITTTTSLIHSMFLV</sequence>
<dbReference type="EMBL" id="OW240915">
    <property type="protein sequence ID" value="CAH2283448.1"/>
    <property type="molecule type" value="Genomic_DNA"/>
</dbReference>
<evidence type="ECO:0000313" key="1">
    <source>
        <dbReference type="EMBL" id="CAH2283448.1"/>
    </source>
</evidence>
<dbReference type="GO" id="GO:0005912">
    <property type="term" value="C:adherens junction"/>
    <property type="evidence" value="ECO:0007669"/>
    <property type="project" value="TreeGrafter"/>
</dbReference>
<dbReference type="PANTHER" id="PTHR24219:SF3">
    <property type="entry name" value="LIM DOMAIN-CONTAINING PROTEIN 1"/>
    <property type="match status" value="1"/>
</dbReference>
<dbReference type="Proteomes" id="UP001295444">
    <property type="component" value="Chromosome 04"/>
</dbReference>
<dbReference type="GO" id="GO:0035331">
    <property type="term" value="P:negative regulation of hippo signaling"/>
    <property type="evidence" value="ECO:0007669"/>
    <property type="project" value="TreeGrafter"/>
</dbReference>